<comment type="caution">
    <text evidence="5">The sequence shown here is derived from an EMBL/GenBank/DDBJ whole genome shotgun (WGS) entry which is preliminary data.</text>
</comment>
<dbReference type="InterPro" id="IPR050988">
    <property type="entry name" value="Mannitol_DH/Oxidoreductase"/>
</dbReference>
<dbReference type="InterPro" id="IPR023027">
    <property type="entry name" value="Mannitol_DH_CS"/>
</dbReference>
<dbReference type="SUPFAM" id="SSF51735">
    <property type="entry name" value="NAD(P)-binding Rossmann-fold domains"/>
    <property type="match status" value="1"/>
</dbReference>
<reference evidence="5" key="1">
    <citation type="submission" date="2021-11" db="EMBL/GenBank/DDBJ databases">
        <title>Halomonas sp., isolated from a coastal aquaculture zone in Dongshan Bay.</title>
        <authorList>
            <person name="Lin W."/>
        </authorList>
    </citation>
    <scope>NUCLEOTIDE SEQUENCE</scope>
    <source>
        <strain evidence="5">Yzlin-01</strain>
    </source>
</reference>
<dbReference type="PROSITE" id="PS00974">
    <property type="entry name" value="MANNITOL_DHGENASE"/>
    <property type="match status" value="1"/>
</dbReference>
<gene>
    <name evidence="5" type="ORF">LLY24_07650</name>
</gene>
<evidence type="ECO:0000256" key="2">
    <source>
        <dbReference type="ARBA" id="ARBA00023027"/>
    </source>
</evidence>
<organism evidence="5 6">
    <name type="scientific">Halomonas dongshanensis</name>
    <dbReference type="NCBI Taxonomy" id="2890835"/>
    <lineage>
        <taxon>Bacteria</taxon>
        <taxon>Pseudomonadati</taxon>
        <taxon>Pseudomonadota</taxon>
        <taxon>Gammaproteobacteria</taxon>
        <taxon>Oceanospirillales</taxon>
        <taxon>Halomonadaceae</taxon>
        <taxon>Halomonas</taxon>
    </lineage>
</organism>
<keyword evidence="1" id="KW-0560">Oxidoreductase</keyword>
<dbReference type="SUPFAM" id="SSF48179">
    <property type="entry name" value="6-phosphogluconate dehydrogenase C-terminal domain-like"/>
    <property type="match status" value="1"/>
</dbReference>
<dbReference type="Proteomes" id="UP001165542">
    <property type="component" value="Unassembled WGS sequence"/>
</dbReference>
<evidence type="ECO:0000259" key="3">
    <source>
        <dbReference type="Pfam" id="PF01232"/>
    </source>
</evidence>
<dbReference type="RefSeq" id="WP_259035694.1">
    <property type="nucleotide sequence ID" value="NZ_JAJISC010000003.1"/>
</dbReference>
<dbReference type="Gene3D" id="3.40.50.720">
    <property type="entry name" value="NAD(P)-binding Rossmann-like Domain"/>
    <property type="match status" value="1"/>
</dbReference>
<feature type="domain" description="Mannitol dehydrogenase C-terminal" evidence="4">
    <location>
        <begin position="301"/>
        <end position="494"/>
    </location>
</feature>
<dbReference type="PANTHER" id="PTHR43362">
    <property type="entry name" value="MANNITOL DEHYDROGENASE DSF1-RELATED"/>
    <property type="match status" value="1"/>
</dbReference>
<name>A0ABT2EC84_9GAMM</name>
<dbReference type="InterPro" id="IPR013118">
    <property type="entry name" value="Mannitol_DH_C"/>
</dbReference>
<dbReference type="Gene3D" id="1.10.1040.10">
    <property type="entry name" value="N-(1-d-carboxylethyl)-l-norvaline Dehydrogenase, domain 2"/>
    <property type="match status" value="1"/>
</dbReference>
<dbReference type="Pfam" id="PF01232">
    <property type="entry name" value="Mannitol_dh"/>
    <property type="match status" value="1"/>
</dbReference>
<dbReference type="Pfam" id="PF08125">
    <property type="entry name" value="Mannitol_dh_C"/>
    <property type="match status" value="1"/>
</dbReference>
<evidence type="ECO:0000259" key="4">
    <source>
        <dbReference type="Pfam" id="PF08125"/>
    </source>
</evidence>
<dbReference type="InterPro" id="IPR036291">
    <property type="entry name" value="NAD(P)-bd_dom_sf"/>
</dbReference>
<keyword evidence="2" id="KW-0520">NAD</keyword>
<keyword evidence="6" id="KW-1185">Reference proteome</keyword>
<dbReference type="InterPro" id="IPR000669">
    <property type="entry name" value="Mannitol_DH"/>
</dbReference>
<feature type="domain" description="Mannitol dehydrogenase N-terminal" evidence="3">
    <location>
        <begin position="36"/>
        <end position="292"/>
    </location>
</feature>
<protein>
    <submittedName>
        <fullName evidence="5">Mannitol dehydrogenase family protein</fullName>
    </submittedName>
</protein>
<dbReference type="InterPro" id="IPR013131">
    <property type="entry name" value="Mannitol_DH_N"/>
</dbReference>
<evidence type="ECO:0000313" key="6">
    <source>
        <dbReference type="Proteomes" id="UP001165542"/>
    </source>
</evidence>
<evidence type="ECO:0000256" key="1">
    <source>
        <dbReference type="ARBA" id="ARBA00023002"/>
    </source>
</evidence>
<dbReference type="InterPro" id="IPR013328">
    <property type="entry name" value="6PGD_dom2"/>
</dbReference>
<dbReference type="InterPro" id="IPR008927">
    <property type="entry name" value="6-PGluconate_DH-like_C_sf"/>
</dbReference>
<accession>A0ABT2EC84</accession>
<dbReference type="PRINTS" id="PR00084">
    <property type="entry name" value="MTLDHDRGNASE"/>
</dbReference>
<sequence length="510" mass="56177">MAEPRAYQSSMSQARRSQARISVERIEAAPASGQIGIVHLGLGAFHRAHQAVYLERYRKRSGDTSWAVSSANLRTGLALVDGLHEAGHRYHVAEYADRETLTLRHVGVIEETLFSGRDGQQQWGRDLDRLLARMAAADTRIVTLTITEKGYFLNPASGELLLGDPMIQADIATPTQPRTAPGLLVEALAQRRARNTAPFTVLCCDNMPDNGQRTRQAVIQLACQRDASLAEWIAEQVAFPCSMVDRIVPAMTPADFEALKALGVEDANAVVCEAFSQWVVEDHFPLGRPQWEEEGVTMVADVAPFETMKLRMLNGSHSLLAYLGALDDIDTVVDAVQRDDIKALLRRYMRDEAAPTLDMPEEVNLSAYADSLLARFANDSLRHKLQQIAMDGSQKLPQRWLSAAQINLEAGRDASCAALGFAAWVRYTAGHTLSNQPYSVDDPMAAHFAELHRRFAHDECALIEAFLAIEAVVPAALARHEGFKACVLASYQRLTQQGLAAALNELMHRA</sequence>
<dbReference type="PANTHER" id="PTHR43362:SF1">
    <property type="entry name" value="MANNITOL DEHYDROGENASE 2-RELATED"/>
    <property type="match status" value="1"/>
</dbReference>
<evidence type="ECO:0000313" key="5">
    <source>
        <dbReference type="EMBL" id="MCS2609188.1"/>
    </source>
</evidence>
<proteinExistence type="predicted"/>
<dbReference type="EMBL" id="JAJISC010000003">
    <property type="protein sequence ID" value="MCS2609188.1"/>
    <property type="molecule type" value="Genomic_DNA"/>
</dbReference>